<feature type="region of interest" description="Disordered" evidence="3">
    <location>
        <begin position="363"/>
        <end position="429"/>
    </location>
</feature>
<dbReference type="InterPro" id="IPR051959">
    <property type="entry name" value="PAK1-Kinase_Regulator"/>
</dbReference>
<dbReference type="PANTHER" id="PTHR44675">
    <property type="entry name" value="PAK1 INTERACTING PROTEIN 1"/>
    <property type="match status" value="1"/>
</dbReference>
<dbReference type="EMBL" id="JAPTSV010000012">
    <property type="protein sequence ID" value="KAJ1522126.1"/>
    <property type="molecule type" value="Genomic_DNA"/>
</dbReference>
<name>A0AAV7XEV8_9NEOP</name>
<dbReference type="PANTHER" id="PTHR44675:SF1">
    <property type="entry name" value="P21-ACTIVATED PROTEIN KINASE-INTERACTING PROTEIN 1"/>
    <property type="match status" value="1"/>
</dbReference>
<comment type="caution">
    <text evidence="4">The sequence shown here is derived from an EMBL/GenBank/DDBJ whole genome shotgun (WGS) entry which is preliminary data.</text>
</comment>
<dbReference type="AlphaFoldDB" id="A0AAV7XEV8"/>
<evidence type="ECO:0000256" key="1">
    <source>
        <dbReference type="ARBA" id="ARBA00045213"/>
    </source>
</evidence>
<accession>A0AAV7XEV8</accession>
<dbReference type="SUPFAM" id="SSF50978">
    <property type="entry name" value="WD40 repeat-like"/>
    <property type="match status" value="1"/>
</dbReference>
<dbReference type="InterPro" id="IPR015943">
    <property type="entry name" value="WD40/YVTN_repeat-like_dom_sf"/>
</dbReference>
<dbReference type="PROSITE" id="PS50082">
    <property type="entry name" value="WD_REPEATS_2"/>
    <property type="match status" value="1"/>
</dbReference>
<dbReference type="Proteomes" id="UP001075354">
    <property type="component" value="Chromosome 12"/>
</dbReference>
<feature type="compositionally biased region" description="Polar residues" evidence="3">
    <location>
        <begin position="420"/>
        <end position="429"/>
    </location>
</feature>
<evidence type="ECO:0008006" key="6">
    <source>
        <dbReference type="Google" id="ProtNLM"/>
    </source>
</evidence>
<protein>
    <recommendedName>
        <fullName evidence="6">P21-activated protein kinase-interacting protein 1-like</fullName>
    </recommendedName>
</protein>
<proteinExistence type="predicted"/>
<feature type="compositionally biased region" description="Low complexity" evidence="3">
    <location>
        <begin position="389"/>
        <end position="401"/>
    </location>
</feature>
<dbReference type="InterPro" id="IPR001680">
    <property type="entry name" value="WD40_rpt"/>
</dbReference>
<feature type="repeat" description="WD" evidence="2">
    <location>
        <begin position="80"/>
        <end position="110"/>
    </location>
</feature>
<organism evidence="4 5">
    <name type="scientific">Megalurothrips usitatus</name>
    <name type="common">bean blossom thrips</name>
    <dbReference type="NCBI Taxonomy" id="439358"/>
    <lineage>
        <taxon>Eukaryota</taxon>
        <taxon>Metazoa</taxon>
        <taxon>Ecdysozoa</taxon>
        <taxon>Arthropoda</taxon>
        <taxon>Hexapoda</taxon>
        <taxon>Insecta</taxon>
        <taxon>Pterygota</taxon>
        <taxon>Neoptera</taxon>
        <taxon>Paraneoptera</taxon>
        <taxon>Thysanoptera</taxon>
        <taxon>Terebrantia</taxon>
        <taxon>Thripoidea</taxon>
        <taxon>Thripidae</taxon>
        <taxon>Megalurothrips</taxon>
    </lineage>
</organism>
<dbReference type="SMART" id="SM00320">
    <property type="entry name" value="WD40"/>
    <property type="match status" value="5"/>
</dbReference>
<dbReference type="InterPro" id="IPR036322">
    <property type="entry name" value="WD40_repeat_dom_sf"/>
</dbReference>
<evidence type="ECO:0000313" key="5">
    <source>
        <dbReference type="Proteomes" id="UP001075354"/>
    </source>
</evidence>
<evidence type="ECO:0000256" key="3">
    <source>
        <dbReference type="SAM" id="MobiDB-lite"/>
    </source>
</evidence>
<keyword evidence="2" id="KW-0853">WD repeat</keyword>
<dbReference type="Pfam" id="PF00400">
    <property type="entry name" value="WD40"/>
    <property type="match status" value="3"/>
</dbReference>
<dbReference type="Gene3D" id="2.130.10.10">
    <property type="entry name" value="YVTN repeat-like/Quinoprotein amine dehydrogenase"/>
    <property type="match status" value="2"/>
</dbReference>
<keyword evidence="5" id="KW-1185">Reference proteome</keyword>
<comment type="function">
    <text evidence="1">Negatively regulates the PAK1 kinase. PAK1 is a member of the PAK kinase family, which has been shown to play a positive role in the regulation of signaling pathways involving MAPK8 and RELA. PAK1 exists as an inactive homodimer, which is activated by binding of small GTPases such as CDC42 to an N-terminal regulatory domain. PAK1IP1 also binds to the N-terminus of PAK1, and inhibits the specific activation of PAK1 by CDC42. May be involved in ribosomal large subunit assembly.</text>
</comment>
<sequence>MAQPGDLIIVGTYEEFVVGYTIVPEDDNEKKWSLVQTIACHSHKGSVRSLANGGAYLASGSLDETVQLYDVVNQVECTLLNHHSGTVNALAFTENGTHLITAGADGMIAIIRSGSWFTEKKWVGTHSGSGVTGLSVHPSGKLALSIGTDNRLVTWNLVKGRKAYVTDLSSRCRNGQGVGDVQWSPSGSSYAVYMTSHVEVYSVETAGVSHTITCSEKVTAITFLDDDVILVGEENGEASVHKLLPPSKSGEEGEKEEVVRFQAHERRVKCARSFGPVKDAARDAIQFVTASSTGNICVWELEDDEVEKICEVNTGCRITCMTLVDLAKELQIKLENDEAAEKAISNLVCLLRDISHINSERSAKTLRRAKKRTASESSDTSIVSKKKSSSQPNSLNSPSTSLKKEKRLKKKIKKNKSSSAGQWDVSSIE</sequence>
<evidence type="ECO:0000313" key="4">
    <source>
        <dbReference type="EMBL" id="KAJ1522126.1"/>
    </source>
</evidence>
<gene>
    <name evidence="4" type="ORF">ONE63_002437</name>
</gene>
<reference evidence="4" key="1">
    <citation type="submission" date="2022-12" db="EMBL/GenBank/DDBJ databases">
        <title>Chromosome-level genome assembly of the bean flower thrips Megalurothrips usitatus.</title>
        <authorList>
            <person name="Ma L."/>
            <person name="Liu Q."/>
            <person name="Li H."/>
            <person name="Cai W."/>
        </authorList>
    </citation>
    <scope>NUCLEOTIDE SEQUENCE</scope>
    <source>
        <strain evidence="4">Cailab_2022a</strain>
    </source>
</reference>
<feature type="compositionally biased region" description="Basic residues" evidence="3">
    <location>
        <begin position="404"/>
        <end position="416"/>
    </location>
</feature>
<evidence type="ECO:0000256" key="2">
    <source>
        <dbReference type="PROSITE-ProRule" id="PRU00221"/>
    </source>
</evidence>